<dbReference type="AlphaFoldDB" id="A0AAD7GT64"/>
<organism evidence="1 2">
    <name type="scientific">Mycena rosella</name>
    <name type="common">Pink bonnet</name>
    <name type="synonym">Agaricus rosellus</name>
    <dbReference type="NCBI Taxonomy" id="1033263"/>
    <lineage>
        <taxon>Eukaryota</taxon>
        <taxon>Fungi</taxon>
        <taxon>Dikarya</taxon>
        <taxon>Basidiomycota</taxon>
        <taxon>Agaricomycotina</taxon>
        <taxon>Agaricomycetes</taxon>
        <taxon>Agaricomycetidae</taxon>
        <taxon>Agaricales</taxon>
        <taxon>Marasmiineae</taxon>
        <taxon>Mycenaceae</taxon>
        <taxon>Mycena</taxon>
    </lineage>
</organism>
<proteinExistence type="predicted"/>
<keyword evidence="2" id="KW-1185">Reference proteome</keyword>
<reference evidence="1" key="1">
    <citation type="submission" date="2023-03" db="EMBL/GenBank/DDBJ databases">
        <title>Massive genome expansion in bonnet fungi (Mycena s.s.) driven by repeated elements and novel gene families across ecological guilds.</title>
        <authorList>
            <consortium name="Lawrence Berkeley National Laboratory"/>
            <person name="Harder C.B."/>
            <person name="Miyauchi S."/>
            <person name="Viragh M."/>
            <person name="Kuo A."/>
            <person name="Thoen E."/>
            <person name="Andreopoulos B."/>
            <person name="Lu D."/>
            <person name="Skrede I."/>
            <person name="Drula E."/>
            <person name="Henrissat B."/>
            <person name="Morin E."/>
            <person name="Kohler A."/>
            <person name="Barry K."/>
            <person name="LaButti K."/>
            <person name="Morin E."/>
            <person name="Salamov A."/>
            <person name="Lipzen A."/>
            <person name="Mereny Z."/>
            <person name="Hegedus B."/>
            <person name="Baldrian P."/>
            <person name="Stursova M."/>
            <person name="Weitz H."/>
            <person name="Taylor A."/>
            <person name="Grigoriev I.V."/>
            <person name="Nagy L.G."/>
            <person name="Martin F."/>
            <person name="Kauserud H."/>
        </authorList>
    </citation>
    <scope>NUCLEOTIDE SEQUENCE</scope>
    <source>
        <strain evidence="1">CBHHK067</strain>
    </source>
</reference>
<dbReference type="EMBL" id="JARKIE010000010">
    <property type="protein sequence ID" value="KAJ7704608.1"/>
    <property type="molecule type" value="Genomic_DNA"/>
</dbReference>
<dbReference type="Proteomes" id="UP001221757">
    <property type="component" value="Unassembled WGS sequence"/>
</dbReference>
<sequence length="199" mass="21642">MRAAHSRRRRRAKCGSDGLFKGVRDDGGAGDCKRLPQVLGKPEVVGLDWGRGQVHASCIAGGPSRWRVTARGMGRRRRVRWGTVVAAAGHAGGGVRRAGDASARARQVMRVGLRGRWSPRNEGGMGDGKLSPPWLRSLMVPVVLAVHGKQRLRETRVVARAGEGEDRVVRDGEQERRVPRMGEVVREVLVIVAGIGVER</sequence>
<name>A0AAD7GT64_MYCRO</name>
<accession>A0AAD7GT64</accession>
<evidence type="ECO:0000313" key="1">
    <source>
        <dbReference type="EMBL" id="KAJ7704608.1"/>
    </source>
</evidence>
<protein>
    <submittedName>
        <fullName evidence="1">Uncharacterized protein</fullName>
    </submittedName>
</protein>
<evidence type="ECO:0000313" key="2">
    <source>
        <dbReference type="Proteomes" id="UP001221757"/>
    </source>
</evidence>
<gene>
    <name evidence="1" type="ORF">B0H17DRAFT_1040057</name>
</gene>
<comment type="caution">
    <text evidence="1">The sequence shown here is derived from an EMBL/GenBank/DDBJ whole genome shotgun (WGS) entry which is preliminary data.</text>
</comment>